<dbReference type="SUPFAM" id="SSF53597">
    <property type="entry name" value="Dihydrofolate reductase-like"/>
    <property type="match status" value="1"/>
</dbReference>
<evidence type="ECO:0000313" key="1">
    <source>
        <dbReference type="EMBL" id="APT41126.1"/>
    </source>
</evidence>
<sequence>MITALYAMRVDGAFGIFNPATLDAYGELPWGSIPEELEQFYKILDTYQVVILGHNTYTTAPPRLKKALEKKSMVYVVGSVSPILIKNPPRNVRFITHLGSKIRDFCNEVEVVCIGGKALLETLATMGCLDAIYRSTIYPKAGTVPSLDHIMYLEHPILTSTPPDAVVTHVASGENERYRFVMEGVYL</sequence>
<dbReference type="OrthoDB" id="9577at10239"/>
<keyword evidence="2" id="KW-1185">Reference proteome</keyword>
<organism evidence="1 2">
    <name type="scientific">Klebsiella phage vB_Kpn_IME260</name>
    <dbReference type="NCBI Taxonomy" id="1912318"/>
    <lineage>
        <taxon>Viruses</taxon>
        <taxon>Duplodnaviria</taxon>
        <taxon>Heunggongvirae</taxon>
        <taxon>Uroviricota</taxon>
        <taxon>Caudoviricetes</taxon>
        <taxon>Demerecviridae</taxon>
        <taxon>Sugarlandvirus</taxon>
        <taxon>Sugarlandvirus IME260</taxon>
    </lineage>
</organism>
<evidence type="ECO:0008006" key="3">
    <source>
        <dbReference type="Google" id="ProtNLM"/>
    </source>
</evidence>
<dbReference type="Proteomes" id="UP000225617">
    <property type="component" value="Segment"/>
</dbReference>
<dbReference type="KEGG" id="vg:40073090"/>
<dbReference type="Gene3D" id="3.40.430.10">
    <property type="entry name" value="Dihydrofolate Reductase, subunit A"/>
    <property type="match status" value="1"/>
</dbReference>
<dbReference type="RefSeq" id="YP_009597459.1">
    <property type="nucleotide sequence ID" value="NC_041899.1"/>
</dbReference>
<evidence type="ECO:0000313" key="2">
    <source>
        <dbReference type="Proteomes" id="UP000225617"/>
    </source>
</evidence>
<proteinExistence type="predicted"/>
<protein>
    <recommendedName>
        <fullName evidence="3">Dihydrofolate reductase</fullName>
    </recommendedName>
</protein>
<name>A0A1L6Z543_9CAUD</name>
<reference evidence="1" key="1">
    <citation type="submission" date="2017-01" db="EMBL/GenBank/DDBJ databases">
        <title>Complete Genome Sequence of two Novel Multi-drug resistant Klebsiella pneumoniae Phage vB_Kpn_IME260.</title>
        <authorList>
            <person name="Xing S."/>
            <person name="Pan X."/>
            <person name="Sun Q."/>
            <person name="Pei G."/>
            <person name="Mi Z."/>
            <person name="An X."/>
            <person name="Tong Y."/>
        </authorList>
    </citation>
    <scope>NUCLEOTIDE SEQUENCE [LARGE SCALE GENOMIC DNA]</scope>
</reference>
<accession>A0A1L6Z543</accession>
<dbReference type="GeneID" id="40073090"/>
<dbReference type="EMBL" id="KX845404">
    <property type="protein sequence ID" value="APT41126.1"/>
    <property type="molecule type" value="Genomic_DNA"/>
</dbReference>
<dbReference type="InterPro" id="IPR024072">
    <property type="entry name" value="DHFR-like_dom_sf"/>
</dbReference>